<gene>
    <name evidence="13" type="primary">serC</name>
    <name evidence="16" type="ORF">LX13_000680</name>
</gene>
<evidence type="ECO:0000259" key="15">
    <source>
        <dbReference type="Pfam" id="PF00266"/>
    </source>
</evidence>
<organism evidence="16 17">
    <name type="scientific">Williamsia maris</name>
    <dbReference type="NCBI Taxonomy" id="72806"/>
    <lineage>
        <taxon>Bacteria</taxon>
        <taxon>Bacillati</taxon>
        <taxon>Actinomycetota</taxon>
        <taxon>Actinomycetes</taxon>
        <taxon>Mycobacteriales</taxon>
        <taxon>Nocardiaceae</taxon>
        <taxon>Williamsia</taxon>
    </lineage>
</organism>
<dbReference type="InterPro" id="IPR000192">
    <property type="entry name" value="Aminotrans_V_dom"/>
</dbReference>
<dbReference type="NCBIfam" id="TIGR01366">
    <property type="entry name" value="serC_3"/>
    <property type="match status" value="1"/>
</dbReference>
<dbReference type="EC" id="2.6.1.52" evidence="13"/>
<proteinExistence type="inferred from homology"/>
<keyword evidence="10 13" id="KW-0718">Serine biosynthesis</keyword>
<feature type="binding site" evidence="13">
    <location>
        <position position="38"/>
    </location>
    <ligand>
        <name>L-glutamate</name>
        <dbReference type="ChEBI" id="CHEBI:29985"/>
    </ligand>
</feature>
<accession>A0ABT1HB20</accession>
<keyword evidence="7 13" id="KW-0808">Transferase</keyword>
<dbReference type="PANTHER" id="PTHR21152:SF40">
    <property type="entry name" value="ALANINE--GLYOXYLATE AMINOTRANSFERASE"/>
    <property type="match status" value="1"/>
</dbReference>
<evidence type="ECO:0000256" key="4">
    <source>
        <dbReference type="ARBA" id="ARBA00022490"/>
    </source>
</evidence>
<feature type="binding site" evidence="13">
    <location>
        <position position="140"/>
    </location>
    <ligand>
        <name>pyridoxal 5'-phosphate</name>
        <dbReference type="ChEBI" id="CHEBI:597326"/>
    </ligand>
</feature>
<feature type="binding site" evidence="13">
    <location>
        <position position="236"/>
    </location>
    <ligand>
        <name>pyridoxal 5'-phosphate</name>
        <dbReference type="ChEBI" id="CHEBI:597326"/>
    </ligand>
</feature>
<feature type="binding site" evidence="13">
    <location>
        <position position="213"/>
    </location>
    <ligand>
        <name>pyridoxal 5'-phosphate</name>
        <dbReference type="ChEBI" id="CHEBI:597326"/>
    </ligand>
</feature>
<protein>
    <recommendedName>
        <fullName evidence="13">Phosphoserine aminotransferase</fullName>
        <ecNumber evidence="13">2.6.1.52</ecNumber>
    </recommendedName>
    <alternativeName>
        <fullName evidence="13">Phosphohydroxythreonine aminotransferase</fullName>
        <shortName evidence="13">PSAT</shortName>
    </alternativeName>
</protein>
<keyword evidence="4 13" id="KW-0963">Cytoplasm</keyword>
<evidence type="ECO:0000256" key="9">
    <source>
        <dbReference type="ARBA" id="ARBA00023096"/>
    </source>
</evidence>
<feature type="binding site" evidence="13">
    <location>
        <position position="191"/>
    </location>
    <ligand>
        <name>pyridoxal 5'-phosphate</name>
        <dbReference type="ChEBI" id="CHEBI:597326"/>
    </ligand>
</feature>
<evidence type="ECO:0000256" key="3">
    <source>
        <dbReference type="ARBA" id="ARBA00006904"/>
    </source>
</evidence>
<dbReference type="EMBL" id="JAMTCJ010000001">
    <property type="protein sequence ID" value="MCP2174873.1"/>
    <property type="molecule type" value="Genomic_DNA"/>
</dbReference>
<comment type="caution">
    <text evidence="16">The sequence shown here is derived from an EMBL/GenBank/DDBJ whole genome shotgun (WGS) entry which is preliminary data.</text>
</comment>
<dbReference type="InterPro" id="IPR015422">
    <property type="entry name" value="PyrdxlP-dep_Trfase_small"/>
</dbReference>
<evidence type="ECO:0000256" key="2">
    <source>
        <dbReference type="ARBA" id="ARBA00005099"/>
    </source>
</evidence>
<comment type="similarity">
    <text evidence="3 13">Belongs to the class-V pyridoxal-phosphate-dependent aminotransferase family. SerC subfamily.</text>
</comment>
<evidence type="ECO:0000256" key="14">
    <source>
        <dbReference type="SAM" id="MobiDB-lite"/>
    </source>
</evidence>
<dbReference type="PIRSF" id="PIRSF000525">
    <property type="entry name" value="SerC"/>
    <property type="match status" value="1"/>
</dbReference>
<comment type="catalytic activity">
    <reaction evidence="11 13">
        <text>4-(phosphooxy)-L-threonine + 2-oxoglutarate = (R)-3-hydroxy-2-oxo-4-phosphooxybutanoate + L-glutamate</text>
        <dbReference type="Rhea" id="RHEA:16573"/>
        <dbReference type="ChEBI" id="CHEBI:16810"/>
        <dbReference type="ChEBI" id="CHEBI:29985"/>
        <dbReference type="ChEBI" id="CHEBI:58452"/>
        <dbReference type="ChEBI" id="CHEBI:58538"/>
        <dbReference type="EC" id="2.6.1.52"/>
    </reaction>
</comment>
<evidence type="ECO:0000256" key="10">
    <source>
        <dbReference type="ARBA" id="ARBA00023299"/>
    </source>
</evidence>
<evidence type="ECO:0000256" key="7">
    <source>
        <dbReference type="ARBA" id="ARBA00022679"/>
    </source>
</evidence>
<evidence type="ECO:0000313" key="16">
    <source>
        <dbReference type="EMBL" id="MCP2174873.1"/>
    </source>
</evidence>
<feature type="region of interest" description="Disordered" evidence="14">
    <location>
        <begin position="1"/>
        <end position="30"/>
    </location>
</feature>
<comment type="cofactor">
    <cofactor evidence="13">
        <name>pyridoxal 5'-phosphate</name>
        <dbReference type="ChEBI" id="CHEBI:597326"/>
    </cofactor>
    <text evidence="13">Binds 1 pyridoxal phosphate per subunit.</text>
</comment>
<reference evidence="16 17" key="1">
    <citation type="submission" date="2022-06" db="EMBL/GenBank/DDBJ databases">
        <title>Genomic Encyclopedia of Archaeal and Bacterial Type Strains, Phase II (KMG-II): from individual species to whole genera.</title>
        <authorList>
            <person name="Goeker M."/>
        </authorList>
    </citation>
    <scope>NUCLEOTIDE SEQUENCE [LARGE SCALE GENOMIC DNA]</scope>
    <source>
        <strain evidence="16 17">DSM 44693</strain>
    </source>
</reference>
<keyword evidence="8 13" id="KW-0663">Pyridoxal phosphate</keyword>
<feature type="domain" description="Aminotransferase class V" evidence="15">
    <location>
        <begin position="77"/>
        <end position="371"/>
    </location>
</feature>
<comment type="function">
    <text evidence="1 13">Catalyzes the reversible conversion of 3-phosphohydroxypyruvate to phosphoserine and of 3-hydroxy-2-oxo-4-phosphonooxybutanoate to phosphohydroxythreonine.</text>
</comment>
<comment type="catalytic activity">
    <reaction evidence="12 13">
        <text>O-phospho-L-serine + 2-oxoglutarate = 3-phosphooxypyruvate + L-glutamate</text>
        <dbReference type="Rhea" id="RHEA:14329"/>
        <dbReference type="ChEBI" id="CHEBI:16810"/>
        <dbReference type="ChEBI" id="CHEBI:18110"/>
        <dbReference type="ChEBI" id="CHEBI:29985"/>
        <dbReference type="ChEBI" id="CHEBI:57524"/>
        <dbReference type="EC" id="2.6.1.52"/>
    </reaction>
</comment>
<evidence type="ECO:0000313" key="17">
    <source>
        <dbReference type="Proteomes" id="UP001206895"/>
    </source>
</evidence>
<feature type="binding site" evidence="13">
    <location>
        <position position="82"/>
    </location>
    <ligand>
        <name>L-glutamate</name>
        <dbReference type="ChEBI" id="CHEBI:29985"/>
    </ligand>
</feature>
<comment type="caution">
    <text evidence="13">Lacks conserved residue(s) required for the propagation of feature annotation.</text>
</comment>
<keyword evidence="9 13" id="KW-0664">Pyridoxine biosynthesis</keyword>
<dbReference type="HAMAP" id="MF_00160">
    <property type="entry name" value="SerC_aminotrans_5"/>
    <property type="match status" value="1"/>
</dbReference>
<evidence type="ECO:0000256" key="8">
    <source>
        <dbReference type="ARBA" id="ARBA00022898"/>
    </source>
</evidence>
<keyword evidence="17" id="KW-1185">Reference proteome</keyword>
<dbReference type="Proteomes" id="UP001206895">
    <property type="component" value="Unassembled WGS sequence"/>
</dbReference>
<comment type="pathway">
    <text evidence="2 13">Amino-acid biosynthesis; L-serine biosynthesis; L-serine from 3-phospho-D-glycerate: step 2/3.</text>
</comment>
<dbReference type="InterPro" id="IPR015424">
    <property type="entry name" value="PyrdxlP-dep_Trfase"/>
</dbReference>
<name>A0ABT1HB20_9NOCA</name>
<dbReference type="Gene3D" id="3.90.1150.10">
    <property type="entry name" value="Aspartate Aminotransferase, domain 1"/>
    <property type="match status" value="1"/>
</dbReference>
<dbReference type="InterPro" id="IPR006272">
    <property type="entry name" value="Pser_aminoTfrase_mycobac"/>
</dbReference>
<evidence type="ECO:0000256" key="13">
    <source>
        <dbReference type="HAMAP-Rule" id="MF_00160"/>
    </source>
</evidence>
<keyword evidence="5 13" id="KW-0032">Aminotransferase</keyword>
<dbReference type="SUPFAM" id="SSF53383">
    <property type="entry name" value="PLP-dependent transferases"/>
    <property type="match status" value="1"/>
</dbReference>
<sequence>MLNKCSANSKTRRPVARAERRDPPSDAPRAATTIDVMSSPITIPADLLPSDGRFGCGPSKVRPEQLQSLVETGASVFGTSHRQAPVKNVVGAIRDGLGSLFSLPEGYEVVLSNGGSTAFWDAASFGLIEKKSLHLTYGEFSSKFASVAKKAPFIDNPTVISTDPGTAPNPADITAEQAGDVDLIGWAHNETSTGVSVPVSRPSAAGDALIVIDATSGAGGLPVNAADADVYYFAPQKSFASDGGIWLALMSPAALERIAKIEASGRWCPDFLSLPTAVDNSSKNQTYNTPAVASLLLLANQLEWMNGNGGLDWCTSRTADSSSRLYEWADKSEFATPFAAPEHRSQVVGTIDFDDSVDAAAVAKTLRANGVVDTEPYRKLGRNQLRVGMFPAVEPEDISALTACIDHVVAAL</sequence>
<comment type="subunit">
    <text evidence="13">Homodimer.</text>
</comment>
<dbReference type="Gene3D" id="3.40.640.10">
    <property type="entry name" value="Type I PLP-dependent aspartate aminotransferase-like (Major domain)"/>
    <property type="match status" value="1"/>
</dbReference>
<evidence type="ECO:0000256" key="5">
    <source>
        <dbReference type="ARBA" id="ARBA00022576"/>
    </source>
</evidence>
<dbReference type="InterPro" id="IPR015421">
    <property type="entry name" value="PyrdxlP-dep_Trfase_major"/>
</dbReference>
<dbReference type="GO" id="GO:0008483">
    <property type="term" value="F:transaminase activity"/>
    <property type="evidence" value="ECO:0007669"/>
    <property type="project" value="UniProtKB-KW"/>
</dbReference>
<evidence type="ECO:0000256" key="11">
    <source>
        <dbReference type="ARBA" id="ARBA00047630"/>
    </source>
</evidence>
<evidence type="ECO:0000256" key="1">
    <source>
        <dbReference type="ARBA" id="ARBA00003483"/>
    </source>
</evidence>
<comment type="pathway">
    <text evidence="13">Cofactor biosynthesis; pyridoxine 5'-phosphate biosynthesis; pyridoxine 5'-phosphate from D-erythrose 4-phosphate: step 3/5.</text>
</comment>
<dbReference type="Pfam" id="PF00266">
    <property type="entry name" value="Aminotran_5"/>
    <property type="match status" value="1"/>
</dbReference>
<dbReference type="PANTHER" id="PTHR21152">
    <property type="entry name" value="AMINOTRANSFERASE CLASS V"/>
    <property type="match status" value="1"/>
</dbReference>
<feature type="modified residue" description="N6-(pyridoxal phosphate)lysine" evidence="13">
    <location>
        <position position="237"/>
    </location>
</feature>
<evidence type="ECO:0000256" key="12">
    <source>
        <dbReference type="ARBA" id="ARBA00049007"/>
    </source>
</evidence>
<comment type="subcellular location">
    <subcellularLocation>
        <location evidence="13">Cytoplasm</location>
    </subcellularLocation>
</comment>
<keyword evidence="6 13" id="KW-0028">Amino-acid biosynthesis</keyword>
<evidence type="ECO:0000256" key="6">
    <source>
        <dbReference type="ARBA" id="ARBA00022605"/>
    </source>
</evidence>
<feature type="binding site" evidence="13">
    <location>
        <begin position="288"/>
        <end position="289"/>
    </location>
    <ligand>
        <name>pyridoxal 5'-phosphate</name>
        <dbReference type="ChEBI" id="CHEBI:597326"/>
    </ligand>
</feature>
<dbReference type="InterPro" id="IPR022278">
    <property type="entry name" value="Pser_aminoTfrase"/>
</dbReference>